<reference evidence="2" key="2">
    <citation type="submission" date="2021-04" db="EMBL/GenBank/DDBJ databases">
        <authorList>
            <person name="Podell S."/>
        </authorList>
    </citation>
    <scope>NUCLEOTIDE SEQUENCE</scope>
    <source>
        <strain evidence="2">Hildebrandi</strain>
    </source>
</reference>
<protein>
    <submittedName>
        <fullName evidence="2">Uncharacterized protein</fullName>
    </submittedName>
</protein>
<reference evidence="2" key="1">
    <citation type="journal article" date="2021" name="Sci. Rep.">
        <title>Diploid genomic architecture of Nitzschia inconspicua, an elite biomass production diatom.</title>
        <authorList>
            <person name="Oliver A."/>
            <person name="Podell S."/>
            <person name="Pinowska A."/>
            <person name="Traller J.C."/>
            <person name="Smith S.R."/>
            <person name="McClure R."/>
            <person name="Beliaev A."/>
            <person name="Bohutskyi P."/>
            <person name="Hill E.A."/>
            <person name="Rabines A."/>
            <person name="Zheng H."/>
            <person name="Allen L.Z."/>
            <person name="Kuo A."/>
            <person name="Grigoriev I.V."/>
            <person name="Allen A.E."/>
            <person name="Hazlebeck D."/>
            <person name="Allen E.E."/>
        </authorList>
    </citation>
    <scope>NUCLEOTIDE SEQUENCE</scope>
    <source>
        <strain evidence="2">Hildebrandi</strain>
    </source>
</reference>
<dbReference type="AlphaFoldDB" id="A0A9K3Q2C9"/>
<proteinExistence type="predicted"/>
<feature type="region of interest" description="Disordered" evidence="1">
    <location>
        <begin position="189"/>
        <end position="212"/>
    </location>
</feature>
<keyword evidence="3" id="KW-1185">Reference proteome</keyword>
<evidence type="ECO:0000313" key="2">
    <source>
        <dbReference type="EMBL" id="KAG7368396.1"/>
    </source>
</evidence>
<dbReference type="Proteomes" id="UP000693970">
    <property type="component" value="Unassembled WGS sequence"/>
</dbReference>
<accession>A0A9K3Q2C9</accession>
<sequence>MATDVGDFDPQEEFILFSDKRQREHRRRQSVIAVDDTDVILHKRAARRSILYGGDSQGPKFWNQLKSAWKNHYVIPAPSPTSVRDVHDLSLHREQDIFNAKPDIMKQQHDVMDVNASVAYFKEDACHSTAQTCKTFSTPEPAQYMESSARKFHSVWDRLDAWSMSERRRVQEYHDTVQQQNKRIAGVSTAVKKDRNEESDAPSIPSKSQFGGRVVASAATATTTVGPASLRGRLRRQHSWNGRDSSRDLLQARGSIMAETDDCSFRHLLSVLDGHMDDDKEDVIVTEDRPHAIVDSTGPRLGSRTVNIKKDNKARSKADQCVMNLIM</sequence>
<organism evidence="2 3">
    <name type="scientific">Nitzschia inconspicua</name>
    <dbReference type="NCBI Taxonomy" id="303405"/>
    <lineage>
        <taxon>Eukaryota</taxon>
        <taxon>Sar</taxon>
        <taxon>Stramenopiles</taxon>
        <taxon>Ochrophyta</taxon>
        <taxon>Bacillariophyta</taxon>
        <taxon>Bacillariophyceae</taxon>
        <taxon>Bacillariophycidae</taxon>
        <taxon>Bacillariales</taxon>
        <taxon>Bacillariaceae</taxon>
        <taxon>Nitzschia</taxon>
    </lineage>
</organism>
<evidence type="ECO:0000313" key="3">
    <source>
        <dbReference type="Proteomes" id="UP000693970"/>
    </source>
</evidence>
<gene>
    <name evidence="2" type="ORF">IV203_031139</name>
</gene>
<name>A0A9K3Q2C9_9STRA</name>
<evidence type="ECO:0000256" key="1">
    <source>
        <dbReference type="SAM" id="MobiDB-lite"/>
    </source>
</evidence>
<comment type="caution">
    <text evidence="2">The sequence shown here is derived from an EMBL/GenBank/DDBJ whole genome shotgun (WGS) entry which is preliminary data.</text>
</comment>
<dbReference type="EMBL" id="JAGRRH010000006">
    <property type="protein sequence ID" value="KAG7368396.1"/>
    <property type="molecule type" value="Genomic_DNA"/>
</dbReference>